<dbReference type="VEuPathDB" id="FungiDB:I302_04332"/>
<reference evidence="2" key="2">
    <citation type="submission" date="2013-07" db="EMBL/GenBank/DDBJ databases">
        <authorList>
            <consortium name="The Broad Institute Genome Sequencing Platform"/>
            <person name="Cuomo C."/>
            <person name="Litvintseva A."/>
            <person name="Chen Y."/>
            <person name="Heitman J."/>
            <person name="Sun S."/>
            <person name="Springer D."/>
            <person name="Dromer F."/>
            <person name="Young S.K."/>
            <person name="Zeng Q."/>
            <person name="Gargeya S."/>
            <person name="Fitzgerald M."/>
            <person name="Abouelleil A."/>
            <person name="Alvarado L."/>
            <person name="Berlin A.M."/>
            <person name="Chapman S.B."/>
            <person name="Dewar J."/>
            <person name="Goldberg J."/>
            <person name="Griggs A."/>
            <person name="Gujja S."/>
            <person name="Hansen M."/>
            <person name="Howarth C."/>
            <person name="Imamovic A."/>
            <person name="Larimer J."/>
            <person name="McCowan C."/>
            <person name="Murphy C."/>
            <person name="Pearson M."/>
            <person name="Priest M."/>
            <person name="Roberts A."/>
            <person name="Saif S."/>
            <person name="Shea T."/>
            <person name="Sykes S."/>
            <person name="Wortman J."/>
            <person name="Nusbaum C."/>
            <person name="Birren B."/>
        </authorList>
    </citation>
    <scope>NUCLEOTIDE SEQUENCE</scope>
    <source>
        <strain evidence="2">CBS 10118</strain>
    </source>
</reference>
<reference evidence="2" key="4">
    <citation type="submission" date="2024-02" db="EMBL/GenBank/DDBJ databases">
        <title>Comparative genomics of Cryptococcus and Kwoniella reveals pathogenesis evolution and contrasting modes of karyotype evolution via chromosome fusion or intercentromeric recombination.</title>
        <authorList>
            <person name="Coelho M.A."/>
            <person name="David-Palma M."/>
            <person name="Shea T."/>
            <person name="Bowers K."/>
            <person name="McGinley-Smith S."/>
            <person name="Mohammad A.W."/>
            <person name="Gnirke A."/>
            <person name="Yurkov A.M."/>
            <person name="Nowrousian M."/>
            <person name="Sun S."/>
            <person name="Cuomo C.A."/>
            <person name="Heitman J."/>
        </authorList>
    </citation>
    <scope>NUCLEOTIDE SEQUENCE</scope>
    <source>
        <strain evidence="2">CBS 10118</strain>
    </source>
</reference>
<reference evidence="1" key="3">
    <citation type="submission" date="2014-01" db="EMBL/GenBank/DDBJ databases">
        <title>Evolution of pathogenesis and genome organization in the Tremellales.</title>
        <authorList>
            <person name="Cuomo C."/>
            <person name="Litvintseva A."/>
            <person name="Heitman J."/>
            <person name="Chen Y."/>
            <person name="Sun S."/>
            <person name="Springer D."/>
            <person name="Dromer F."/>
            <person name="Young S."/>
            <person name="Zeng Q."/>
            <person name="Chapman S."/>
            <person name="Gujja S."/>
            <person name="Saif S."/>
            <person name="Birren B."/>
        </authorList>
    </citation>
    <scope>NUCLEOTIDE SEQUENCE</scope>
    <source>
        <strain evidence="1">CBS 10118</strain>
    </source>
</reference>
<gene>
    <name evidence="1" type="ORF">I302_04332</name>
    <name evidence="2" type="ORF">I302_100955</name>
</gene>
<protein>
    <submittedName>
        <fullName evidence="1">Uncharacterized protein</fullName>
    </submittedName>
</protein>
<evidence type="ECO:0000313" key="1">
    <source>
        <dbReference type="EMBL" id="OCF26646.1"/>
    </source>
</evidence>
<dbReference type="AlphaFoldDB" id="A0A1B9G6J0"/>
<dbReference type="RefSeq" id="XP_019047716.1">
    <property type="nucleotide sequence ID" value="XM_019190968.1"/>
</dbReference>
<keyword evidence="3" id="KW-1185">Reference proteome</keyword>
<name>A0A1B9G6J0_9TREE</name>
<proteinExistence type="predicted"/>
<dbReference type="GeneID" id="30208731"/>
<sequence length="300" mass="34137">MSSLSTGAISGSANNVSEEYNLQPGPAYSWHLSYPHLDLRDINAFSSVGNDDSPRADAASHYYQLGTLYLELQGHNSGTLPVNDDHLISTPGQYVVYPYVHKGMRLEWGNTQGTSAPVFAHFKAKIASGISANHSTNDVLSRFHQYFCQSRDDPEQSKALSRKVDLRYTNLWETFRGRSPAEFARNNGRKLLMKEYLYESTWFRNEALKTETALWVRSLYDKFHEEIVKSGTEEREFTYEMVYFNEDFKKLVKDGSSADLSAASRPLDYEGYWRELEATYGDRSYADVVRGGGVRPVLQQ</sequence>
<dbReference type="KEGG" id="kbi:30208731"/>
<dbReference type="Proteomes" id="UP000092730">
    <property type="component" value="Chromosome 1"/>
</dbReference>
<organism evidence="1">
    <name type="scientific">Kwoniella bestiolae CBS 10118</name>
    <dbReference type="NCBI Taxonomy" id="1296100"/>
    <lineage>
        <taxon>Eukaryota</taxon>
        <taxon>Fungi</taxon>
        <taxon>Dikarya</taxon>
        <taxon>Basidiomycota</taxon>
        <taxon>Agaricomycotina</taxon>
        <taxon>Tremellomycetes</taxon>
        <taxon>Tremellales</taxon>
        <taxon>Cryptococcaceae</taxon>
        <taxon>Kwoniella</taxon>
    </lineage>
</organism>
<accession>A0A1B9G6J0</accession>
<dbReference type="EMBL" id="KI894020">
    <property type="protein sequence ID" value="OCF26646.1"/>
    <property type="molecule type" value="Genomic_DNA"/>
</dbReference>
<evidence type="ECO:0000313" key="2">
    <source>
        <dbReference type="EMBL" id="WVW78992.1"/>
    </source>
</evidence>
<dbReference type="EMBL" id="CP144541">
    <property type="protein sequence ID" value="WVW78992.1"/>
    <property type="molecule type" value="Genomic_DNA"/>
</dbReference>
<reference evidence="1" key="1">
    <citation type="submission" date="2013-07" db="EMBL/GenBank/DDBJ databases">
        <title>The Genome Sequence of Cryptococcus bestiolae CBS10118.</title>
        <authorList>
            <consortium name="The Broad Institute Genome Sequencing Platform"/>
            <person name="Cuomo C."/>
            <person name="Litvintseva A."/>
            <person name="Chen Y."/>
            <person name="Heitman J."/>
            <person name="Sun S."/>
            <person name="Springer D."/>
            <person name="Dromer F."/>
            <person name="Young S.K."/>
            <person name="Zeng Q."/>
            <person name="Gargeya S."/>
            <person name="Fitzgerald M."/>
            <person name="Abouelleil A."/>
            <person name="Alvarado L."/>
            <person name="Berlin A.M."/>
            <person name="Chapman S.B."/>
            <person name="Dewar J."/>
            <person name="Goldberg J."/>
            <person name="Griggs A."/>
            <person name="Gujja S."/>
            <person name="Hansen M."/>
            <person name="Howarth C."/>
            <person name="Imamovic A."/>
            <person name="Larimer J."/>
            <person name="McCowan C."/>
            <person name="Murphy C."/>
            <person name="Pearson M."/>
            <person name="Priest M."/>
            <person name="Roberts A."/>
            <person name="Saif S."/>
            <person name="Shea T."/>
            <person name="Sykes S."/>
            <person name="Wortman J."/>
            <person name="Nusbaum C."/>
            <person name="Birren B."/>
        </authorList>
    </citation>
    <scope>NUCLEOTIDE SEQUENCE [LARGE SCALE GENOMIC DNA]</scope>
    <source>
        <strain evidence="1">CBS 10118</strain>
    </source>
</reference>
<evidence type="ECO:0000313" key="3">
    <source>
        <dbReference type="Proteomes" id="UP000092730"/>
    </source>
</evidence>